<proteinExistence type="predicted"/>
<accession>J3A4A1</accession>
<dbReference type="PATRIC" id="fig|1210908.3.peg.826"/>
<comment type="caution">
    <text evidence="1">The sequence shown here is derived from an EMBL/GenBank/DDBJ whole genome shotgun (WGS) entry which is preliminary data.</text>
</comment>
<dbReference type="EMBL" id="ALJD01000003">
    <property type="protein sequence ID" value="EJN60268.1"/>
    <property type="molecule type" value="Genomic_DNA"/>
</dbReference>
<evidence type="ECO:0000313" key="2">
    <source>
        <dbReference type="Proteomes" id="UP000007813"/>
    </source>
</evidence>
<dbReference type="Pfam" id="PF23959">
    <property type="entry name" value="DUF7288"/>
    <property type="match status" value="1"/>
</dbReference>
<dbReference type="OrthoDB" id="324613at2157"/>
<reference evidence="1 2" key="1">
    <citation type="journal article" date="2012" name="J. Bacteriol.">
        <title>Draft Genome Sequence of the Extremely Halophilic Archaeon Halogranum salarium B-1T.</title>
        <authorList>
            <person name="Kim K.K."/>
            <person name="Lee K.C."/>
            <person name="Lee J.S."/>
        </authorList>
    </citation>
    <scope>NUCLEOTIDE SEQUENCE [LARGE SCALE GENOMIC DNA]</scope>
    <source>
        <strain evidence="1 2">B-1</strain>
    </source>
</reference>
<dbReference type="AlphaFoldDB" id="J3A4A1"/>
<gene>
    <name evidence="1" type="ORF">HSB1_08710</name>
</gene>
<dbReference type="Proteomes" id="UP000007813">
    <property type="component" value="Unassembled WGS sequence"/>
</dbReference>
<dbReference type="InterPro" id="IPR055712">
    <property type="entry name" value="DUF7288"/>
</dbReference>
<name>J3A4A1_9EURY</name>
<sequence>MVTMRAQAHTLEAVTAGLILVMSVIFALQATAVTPLSASTSNQHIENQQQASADGLLATAQKQGVLKPALLFWADTDSDGDYEFHNPDNDQYYTGIDSPPQNQFLVLIDEAFGGRGVAVNVNVQYQTTTGDNRRQRLLYQGNPSDNAVTATKLVTLYEGDVLYKPDGGDDDLRAEPTSTVIDTSNFYAPDTDGDGAGTGIYSVLRVEVVVWRM</sequence>
<protein>
    <submittedName>
        <fullName evidence="1">Uncharacterized protein</fullName>
    </submittedName>
</protein>
<evidence type="ECO:0000313" key="1">
    <source>
        <dbReference type="EMBL" id="EJN60268.1"/>
    </source>
</evidence>
<dbReference type="eggNOG" id="arCOG04652">
    <property type="taxonomic scope" value="Archaea"/>
</dbReference>
<organism evidence="1 2">
    <name type="scientific">Halogranum salarium B-1</name>
    <dbReference type="NCBI Taxonomy" id="1210908"/>
    <lineage>
        <taxon>Archaea</taxon>
        <taxon>Methanobacteriati</taxon>
        <taxon>Methanobacteriota</taxon>
        <taxon>Stenosarchaea group</taxon>
        <taxon>Halobacteria</taxon>
        <taxon>Halobacteriales</taxon>
        <taxon>Haloferacaceae</taxon>
    </lineage>
</organism>